<sequence>MRLNEVNLEQRRNEGVGNTGDPRENPPTNGIVRHDSHLQKSEDRKSAGHRMIALADGSSGMPARIPYSISRPPDRITATNSNDSRDGIASSSSNGFGDGVVASNSKGFGEAIVFSSIKGSGYARNEWTWETGDPRENPPTSGVVRQDSKMRKSAGMEPGSPRWEESSLTTTPLPPPGKFPRPACRCRLSRTQQGTSRLIRQQHRTGPI</sequence>
<dbReference type="Proteomes" id="UP001159363">
    <property type="component" value="Chromosome 7"/>
</dbReference>
<feature type="compositionally biased region" description="Basic and acidic residues" evidence="1">
    <location>
        <begin position="32"/>
        <end position="46"/>
    </location>
</feature>
<feature type="region of interest" description="Disordered" evidence="1">
    <location>
        <begin position="1"/>
        <end position="95"/>
    </location>
</feature>
<feature type="region of interest" description="Disordered" evidence="1">
    <location>
        <begin position="128"/>
        <end position="184"/>
    </location>
</feature>
<protein>
    <submittedName>
        <fullName evidence="2">Uncharacterized protein</fullName>
    </submittedName>
</protein>
<dbReference type="EMBL" id="JARBHB010000008">
    <property type="protein sequence ID" value="KAJ8877771.1"/>
    <property type="molecule type" value="Genomic_DNA"/>
</dbReference>
<organism evidence="2 3">
    <name type="scientific">Dryococelus australis</name>
    <dbReference type="NCBI Taxonomy" id="614101"/>
    <lineage>
        <taxon>Eukaryota</taxon>
        <taxon>Metazoa</taxon>
        <taxon>Ecdysozoa</taxon>
        <taxon>Arthropoda</taxon>
        <taxon>Hexapoda</taxon>
        <taxon>Insecta</taxon>
        <taxon>Pterygota</taxon>
        <taxon>Neoptera</taxon>
        <taxon>Polyneoptera</taxon>
        <taxon>Phasmatodea</taxon>
        <taxon>Verophasmatodea</taxon>
        <taxon>Anareolatae</taxon>
        <taxon>Phasmatidae</taxon>
        <taxon>Eurycanthinae</taxon>
        <taxon>Dryococelus</taxon>
    </lineage>
</organism>
<comment type="caution">
    <text evidence="2">The sequence shown here is derived from an EMBL/GenBank/DDBJ whole genome shotgun (WGS) entry which is preliminary data.</text>
</comment>
<evidence type="ECO:0000313" key="2">
    <source>
        <dbReference type="EMBL" id="KAJ8877771.1"/>
    </source>
</evidence>
<feature type="region of interest" description="Disordered" evidence="1">
    <location>
        <begin position="189"/>
        <end position="208"/>
    </location>
</feature>
<gene>
    <name evidence="2" type="ORF">PR048_022227</name>
</gene>
<keyword evidence="3" id="KW-1185">Reference proteome</keyword>
<reference evidence="2 3" key="1">
    <citation type="submission" date="2023-02" db="EMBL/GenBank/DDBJ databases">
        <title>LHISI_Scaffold_Assembly.</title>
        <authorList>
            <person name="Stuart O.P."/>
            <person name="Cleave R."/>
            <person name="Magrath M.J.L."/>
            <person name="Mikheyev A.S."/>
        </authorList>
    </citation>
    <scope>NUCLEOTIDE SEQUENCE [LARGE SCALE GENOMIC DNA]</scope>
    <source>
        <strain evidence="2">Daus_M_001</strain>
        <tissue evidence="2">Leg muscle</tissue>
    </source>
</reference>
<accession>A0ABQ9H0E3</accession>
<proteinExistence type="predicted"/>
<evidence type="ECO:0000256" key="1">
    <source>
        <dbReference type="SAM" id="MobiDB-lite"/>
    </source>
</evidence>
<evidence type="ECO:0000313" key="3">
    <source>
        <dbReference type="Proteomes" id="UP001159363"/>
    </source>
</evidence>
<feature type="compositionally biased region" description="Polar residues" evidence="1">
    <location>
        <begin position="189"/>
        <end position="199"/>
    </location>
</feature>
<name>A0ABQ9H0E3_9NEOP</name>